<keyword evidence="6" id="KW-0472">Membrane</keyword>
<dbReference type="KEGG" id="pop:7485026"/>
<dbReference type="InterPro" id="IPR004263">
    <property type="entry name" value="Exostosin"/>
</dbReference>
<dbReference type="PANTHER" id="PTHR11062:SF43">
    <property type="entry name" value="EXOSTOSIN FAMILY PROTEIN"/>
    <property type="match status" value="1"/>
</dbReference>
<proteinExistence type="inferred from homology"/>
<dbReference type="ExpressionAtlas" id="B9HEA3">
    <property type="expression patterns" value="baseline"/>
</dbReference>
<evidence type="ECO:0000256" key="5">
    <source>
        <dbReference type="ARBA" id="ARBA00023034"/>
    </source>
</evidence>
<dbReference type="SMR" id="B9HEA3"/>
<dbReference type="HOGENOM" id="CLU_025166_0_1_1"/>
<feature type="transmembrane region" description="Helical" evidence="6">
    <location>
        <begin position="20"/>
        <end position="38"/>
    </location>
</feature>
<evidence type="ECO:0000259" key="7">
    <source>
        <dbReference type="Pfam" id="PF03016"/>
    </source>
</evidence>
<name>B9HEA3_POPTR</name>
<organism evidence="8 9">
    <name type="scientific">Populus trichocarpa</name>
    <name type="common">Western balsam poplar</name>
    <name type="synonym">Populus balsamifera subsp. trichocarpa</name>
    <dbReference type="NCBI Taxonomy" id="3694"/>
    <lineage>
        <taxon>Eukaryota</taxon>
        <taxon>Viridiplantae</taxon>
        <taxon>Streptophyta</taxon>
        <taxon>Embryophyta</taxon>
        <taxon>Tracheophyta</taxon>
        <taxon>Spermatophyta</taxon>
        <taxon>Magnoliopsida</taxon>
        <taxon>eudicotyledons</taxon>
        <taxon>Gunneridae</taxon>
        <taxon>Pentapetalae</taxon>
        <taxon>rosids</taxon>
        <taxon>fabids</taxon>
        <taxon>Malpighiales</taxon>
        <taxon>Salicaceae</taxon>
        <taxon>Saliceae</taxon>
        <taxon>Populus</taxon>
    </lineage>
</organism>
<keyword evidence="5" id="KW-0333">Golgi apparatus</keyword>
<sequence length="420" mass="49470">MMRPYANPRPINIWTARRNIKKIIPVTLGLVFIVTQIIQLQRSPLFREKDSLPDEVFRTRKGNSIGSIYHREDFFLPNYATMENDFKVFVYPGRDPTTCYDPRDKLKRKYASEHYFLKNLIPSSFFTDDPTVAHLFLIPLSCKKTGGREEKDIENYVKSLISSYPYWNRTLGADHFYFSCHGIDSGTIEEVPLLMKNVIRLVCSPSYDSKYIPHKDISLPQTLELSLHDGDDVWSRSTVMSRPLMIYPEMMLPRRTKLGFWAGSLNSDVRKNLQVFYKGAPEFNFHFFDKMKKAAILDAYENELYGSKFCICPRGNNHVGSVCLTESMTFGCVPVILHDYYDFPFNDVLDWNNFSVILKEEHVPDLEKILKGIPEENYKKMHQNLLQVRKHFQWNSLPVKYDLFRMIMYELWLRRHIIKY</sequence>
<dbReference type="eggNOG" id="KOG1021">
    <property type="taxonomic scope" value="Eukaryota"/>
</dbReference>
<reference evidence="8 9" key="1">
    <citation type="journal article" date="2006" name="Science">
        <title>The genome of black cottonwood, Populus trichocarpa (Torr. &amp; Gray).</title>
        <authorList>
            <person name="Tuskan G.A."/>
            <person name="Difazio S."/>
            <person name="Jansson S."/>
            <person name="Bohlmann J."/>
            <person name="Grigoriev I."/>
            <person name="Hellsten U."/>
            <person name="Putnam N."/>
            <person name="Ralph S."/>
            <person name="Rombauts S."/>
            <person name="Salamov A."/>
            <person name="Schein J."/>
            <person name="Sterck L."/>
            <person name="Aerts A."/>
            <person name="Bhalerao R.R."/>
            <person name="Bhalerao R.P."/>
            <person name="Blaudez D."/>
            <person name="Boerjan W."/>
            <person name="Brun A."/>
            <person name="Brunner A."/>
            <person name="Busov V."/>
            <person name="Campbell M."/>
            <person name="Carlson J."/>
            <person name="Chalot M."/>
            <person name="Chapman J."/>
            <person name="Chen G.L."/>
            <person name="Cooper D."/>
            <person name="Coutinho P.M."/>
            <person name="Couturier J."/>
            <person name="Covert S."/>
            <person name="Cronk Q."/>
            <person name="Cunningham R."/>
            <person name="Davis J."/>
            <person name="Degroeve S."/>
            <person name="Dejardin A."/>
            <person name="Depamphilis C."/>
            <person name="Detter J."/>
            <person name="Dirks B."/>
            <person name="Dubchak I."/>
            <person name="Duplessis S."/>
            <person name="Ehlting J."/>
            <person name="Ellis B."/>
            <person name="Gendler K."/>
            <person name="Goodstein D."/>
            <person name="Gribskov M."/>
            <person name="Grimwood J."/>
            <person name="Groover A."/>
            <person name="Gunter L."/>
            <person name="Hamberger B."/>
            <person name="Heinze B."/>
            <person name="Helariutta Y."/>
            <person name="Henrissat B."/>
            <person name="Holligan D."/>
            <person name="Holt R."/>
            <person name="Huang W."/>
            <person name="Islam-Faridi N."/>
            <person name="Jones S."/>
            <person name="Jones-Rhoades M."/>
            <person name="Jorgensen R."/>
            <person name="Joshi C."/>
            <person name="Kangasjarvi J."/>
            <person name="Karlsson J."/>
            <person name="Kelleher C."/>
            <person name="Kirkpatrick R."/>
            <person name="Kirst M."/>
            <person name="Kohler A."/>
            <person name="Kalluri U."/>
            <person name="Larimer F."/>
            <person name="Leebens-Mack J."/>
            <person name="Leple J.C."/>
            <person name="Locascio P."/>
            <person name="Lou Y."/>
            <person name="Lucas S."/>
            <person name="Martin F."/>
            <person name="Montanini B."/>
            <person name="Napoli C."/>
            <person name="Nelson D.R."/>
            <person name="Nelson C."/>
            <person name="Nieminen K."/>
            <person name="Nilsson O."/>
            <person name="Pereda V."/>
            <person name="Peter G."/>
            <person name="Philippe R."/>
            <person name="Pilate G."/>
            <person name="Poliakov A."/>
            <person name="Razumovskaya J."/>
            <person name="Richardson P."/>
            <person name="Rinaldi C."/>
            <person name="Ritland K."/>
            <person name="Rouze P."/>
            <person name="Ryaboy D."/>
            <person name="Schmutz J."/>
            <person name="Schrader J."/>
            <person name="Segerman B."/>
            <person name="Shin H."/>
            <person name="Siddiqui A."/>
            <person name="Sterky F."/>
            <person name="Terry A."/>
            <person name="Tsai C.J."/>
            <person name="Uberbacher E."/>
            <person name="Unneberg P."/>
            <person name="Vahala J."/>
            <person name="Wall K."/>
            <person name="Wessler S."/>
            <person name="Yang G."/>
            <person name="Yin T."/>
            <person name="Douglas C."/>
            <person name="Marra M."/>
            <person name="Sandberg G."/>
            <person name="Van de Peer Y."/>
            <person name="Rokhsar D."/>
        </authorList>
    </citation>
    <scope>NUCLEOTIDE SEQUENCE [LARGE SCALE GENOMIC DNA]</scope>
    <source>
        <strain evidence="9">cv. Nisqually</strain>
    </source>
</reference>
<keyword evidence="3" id="KW-0808">Transferase</keyword>
<keyword evidence="3" id="KW-0328">Glycosyltransferase</keyword>
<gene>
    <name evidence="8" type="ORF">POPTR_007G116800</name>
</gene>
<comment type="similarity">
    <text evidence="2">Belongs to the glycosyltransferase 47 family.</text>
</comment>
<dbReference type="Pfam" id="PF03016">
    <property type="entry name" value="Exostosin_GT47"/>
    <property type="match status" value="1"/>
</dbReference>
<evidence type="ECO:0000256" key="6">
    <source>
        <dbReference type="SAM" id="Phobius"/>
    </source>
</evidence>
<evidence type="ECO:0000256" key="4">
    <source>
        <dbReference type="ARBA" id="ARBA00022968"/>
    </source>
</evidence>
<evidence type="ECO:0000256" key="1">
    <source>
        <dbReference type="ARBA" id="ARBA00004323"/>
    </source>
</evidence>
<feature type="domain" description="Exostosin GT47" evidence="7">
    <location>
        <begin position="83"/>
        <end position="371"/>
    </location>
</feature>
<dbReference type="STRING" id="3694.B9HEA3"/>
<protein>
    <recommendedName>
        <fullName evidence="7">Exostosin GT47 domain-containing protein</fullName>
    </recommendedName>
</protein>
<dbReference type="OrthoDB" id="1924787at2759"/>
<dbReference type="Proteomes" id="UP000006729">
    <property type="component" value="Chromosome 7"/>
</dbReference>
<dbReference type="Gramene" id="Potri.007G116800.1.v4.1">
    <property type="protein sequence ID" value="Potri.007G116800.1.v4.1"/>
    <property type="gene ID" value="Potri.007G116800.v4.1"/>
</dbReference>
<evidence type="ECO:0000313" key="8">
    <source>
        <dbReference type="EMBL" id="PNT28415.1"/>
    </source>
</evidence>
<dbReference type="GO" id="GO:0016757">
    <property type="term" value="F:glycosyltransferase activity"/>
    <property type="evidence" value="ECO:0007669"/>
    <property type="project" value="UniProtKB-KW"/>
</dbReference>
<keyword evidence="9" id="KW-1185">Reference proteome</keyword>
<keyword evidence="6" id="KW-0812">Transmembrane</keyword>
<accession>B9HEA3</accession>
<dbReference type="AlphaFoldDB" id="B9HEA3"/>
<comment type="subcellular location">
    <subcellularLocation>
        <location evidence="1">Golgi apparatus membrane</location>
        <topology evidence="1">Single-pass type II membrane protein</topology>
    </subcellularLocation>
</comment>
<keyword evidence="6" id="KW-1133">Transmembrane helix</keyword>
<evidence type="ECO:0000313" key="9">
    <source>
        <dbReference type="Proteomes" id="UP000006729"/>
    </source>
</evidence>
<dbReference type="PANTHER" id="PTHR11062">
    <property type="entry name" value="EXOSTOSIN HEPARAN SULFATE GLYCOSYLTRANSFERASE -RELATED"/>
    <property type="match status" value="1"/>
</dbReference>
<evidence type="ECO:0000256" key="2">
    <source>
        <dbReference type="ARBA" id="ARBA00010271"/>
    </source>
</evidence>
<dbReference type="InterPro" id="IPR040911">
    <property type="entry name" value="Exostosin_GT47"/>
</dbReference>
<evidence type="ECO:0000256" key="3">
    <source>
        <dbReference type="ARBA" id="ARBA00022676"/>
    </source>
</evidence>
<dbReference type="GO" id="GO:0000139">
    <property type="term" value="C:Golgi membrane"/>
    <property type="evidence" value="ECO:0007669"/>
    <property type="project" value="UniProtKB-SubCell"/>
</dbReference>
<dbReference type="InParanoid" id="B9HEA3"/>
<dbReference type="EMBL" id="CM009296">
    <property type="protein sequence ID" value="PNT28415.1"/>
    <property type="molecule type" value="Genomic_DNA"/>
</dbReference>
<keyword evidence="4" id="KW-0735">Signal-anchor</keyword>